<dbReference type="Pfam" id="PF13771">
    <property type="entry name" value="zf-HC5HC2H"/>
    <property type="match status" value="1"/>
</dbReference>
<feature type="compositionally biased region" description="Basic residues" evidence="10">
    <location>
        <begin position="594"/>
        <end position="608"/>
    </location>
</feature>
<feature type="compositionally biased region" description="Basic and acidic residues" evidence="10">
    <location>
        <begin position="543"/>
        <end position="562"/>
    </location>
</feature>
<dbReference type="AlphaFoldDB" id="A0A673AIP3"/>
<name>A0A673AIP3_9TELE</name>
<keyword evidence="8" id="KW-0010">Activator</keyword>
<feature type="compositionally biased region" description="Polar residues" evidence="10">
    <location>
        <begin position="295"/>
        <end position="307"/>
    </location>
</feature>
<feature type="compositionally biased region" description="Polar residues" evidence="10">
    <location>
        <begin position="201"/>
        <end position="215"/>
    </location>
</feature>
<evidence type="ECO:0000256" key="10">
    <source>
        <dbReference type="SAM" id="MobiDB-lite"/>
    </source>
</evidence>
<reference evidence="12" key="3">
    <citation type="submission" date="2025-09" db="UniProtKB">
        <authorList>
            <consortium name="Ensembl"/>
        </authorList>
    </citation>
    <scope>IDENTIFICATION</scope>
</reference>
<evidence type="ECO:0000256" key="2">
    <source>
        <dbReference type="ARBA" id="ARBA00022499"/>
    </source>
</evidence>
<evidence type="ECO:0000256" key="4">
    <source>
        <dbReference type="ARBA" id="ARBA00022723"/>
    </source>
</evidence>
<comment type="subcellular location">
    <subcellularLocation>
        <location evidence="1">Nucleus</location>
    </subcellularLocation>
</comment>
<dbReference type="SMART" id="SM00249">
    <property type="entry name" value="PHD"/>
    <property type="match status" value="1"/>
</dbReference>
<accession>A0A673AIP3</accession>
<evidence type="ECO:0000259" key="11">
    <source>
        <dbReference type="PROSITE" id="PS51805"/>
    </source>
</evidence>
<evidence type="ECO:0000256" key="1">
    <source>
        <dbReference type="ARBA" id="ARBA00004123"/>
    </source>
</evidence>
<sequence length="932" mass="102876">MEQPPGSLDDLQPQDLSISSLPTVIDLTRKSEECVLNATSLDAVRMVKSPGWYPNSATSSTGLPFSETGSSNIQSGDQIQPDNAFSHTTVTLSYVSRSHVFTAHESLSGHSPLYGVQSISKFSLHPPPSDSEKGLGETDYALNQHYLEHVDRPMDLATQTELFQSLSQAQVGPEDNGQNLKEFNGADVEEHLGDDEAHNLDSLQNGQGDSWSSSEMCAESPPETPNADTKENTESENSDVLFLMSTKQDALVIPRNEGSRDICLLGREFISPLEDPVSPSATSLDDVEDVFILPQASSSPSADNSFLDTADEGDGLRTQEATEPNSTTGDSTPVLHSSDRNKHRRKAVLEPLIDLTEDACMSDVLEENLKKTIHVNGNARALQRTLKEKRLPVRSGRGTRLDAIVMNINSSRYKVSGCIRTNKKSSQTTTSDSTTKSPQKNSTLTQGKRKITAKASFSEKKVKQKTRLKRGQTNNLNTDSCKDSTSDSEIINNSPRSTKQLSPQQSKKKPEDASQQGRSPQTAPIRLKRKCTSESGLQFGVHENSKKLENSPRAENSLEVHVTRISPSKSPKKSQGTAKGKVTRRKASPAAKTKAARTPKRSRKKLKRGQSSFMFSPKEPEIKLKYVNYKEERRETRFDTFSPFIRVESKESSPSLCTIINYPEEVRTQHKKGHQQQGHSSGFVSAVVPSTSCLQLGRPSTHSQHQRLLVCCLCGLSANAMDLGDLHGPYYPEGYQPSTKTPASTSGLKEDEDDDYSDSDSSSCSIRGRRRKCAVPPAPWSLRQGTQLKPKDRLESRQWTDGTGSPAAKRARSDTNCTDVEDWYSPPLLPLEPCEYWLHEDCGIWSAGVFLVKGKVYGLEEAVKVAQETMCSACREPGATLGCFFKGCPNKYHYRCALESDCVLIEENFSMKCKKHKNKTFKAPPGSRWVDR</sequence>
<evidence type="ECO:0000256" key="5">
    <source>
        <dbReference type="ARBA" id="ARBA00022771"/>
    </source>
</evidence>
<dbReference type="PANTHER" id="PTHR14955:SF8">
    <property type="entry name" value="SI:CH211-165G14.1-RELATED"/>
    <property type="match status" value="1"/>
</dbReference>
<dbReference type="GO" id="GO:0005634">
    <property type="term" value="C:nucleus"/>
    <property type="evidence" value="ECO:0007669"/>
    <property type="project" value="UniProtKB-SubCell"/>
</dbReference>
<feature type="compositionally biased region" description="Polar residues" evidence="10">
    <location>
        <begin position="513"/>
        <end position="522"/>
    </location>
</feature>
<feature type="compositionally biased region" description="Low complexity" evidence="10">
    <location>
        <begin position="424"/>
        <end position="437"/>
    </location>
</feature>
<evidence type="ECO:0000256" key="7">
    <source>
        <dbReference type="ARBA" id="ARBA00022843"/>
    </source>
</evidence>
<keyword evidence="5" id="KW-0863">Zinc-finger</keyword>
<evidence type="ECO:0000256" key="8">
    <source>
        <dbReference type="ARBA" id="ARBA00023159"/>
    </source>
</evidence>
<evidence type="ECO:0000313" key="12">
    <source>
        <dbReference type="Ensembl" id="ENSSORP00005029590.1"/>
    </source>
</evidence>
<dbReference type="Proteomes" id="UP000472271">
    <property type="component" value="Chromosome 19"/>
</dbReference>
<evidence type="ECO:0000313" key="13">
    <source>
        <dbReference type="Proteomes" id="UP000472271"/>
    </source>
</evidence>
<feature type="region of interest" description="Disordered" evidence="10">
    <location>
        <begin position="733"/>
        <end position="814"/>
    </location>
</feature>
<dbReference type="PANTHER" id="PTHR14955">
    <property type="entry name" value="RETINOIC ACID INDUCED 1/TRANSCRIPTION FACTOR 20"/>
    <property type="match status" value="1"/>
</dbReference>
<feature type="compositionally biased region" description="Polar residues" evidence="10">
    <location>
        <begin position="565"/>
        <end position="577"/>
    </location>
</feature>
<keyword evidence="4" id="KW-0479">Metal-binding</keyword>
<feature type="region of interest" description="Disordered" evidence="10">
    <location>
        <begin position="295"/>
        <end position="343"/>
    </location>
</feature>
<feature type="compositionally biased region" description="Polar residues" evidence="10">
    <location>
        <begin position="736"/>
        <end position="747"/>
    </location>
</feature>
<evidence type="ECO:0000256" key="9">
    <source>
        <dbReference type="ARBA" id="ARBA00023242"/>
    </source>
</evidence>
<dbReference type="GO" id="GO:0008270">
    <property type="term" value="F:zinc ion binding"/>
    <property type="evidence" value="ECO:0007669"/>
    <property type="project" value="UniProtKB-KW"/>
</dbReference>
<dbReference type="InterPro" id="IPR013083">
    <property type="entry name" value="Znf_RING/FYVE/PHD"/>
</dbReference>
<keyword evidence="7" id="KW-0832">Ubl conjugation</keyword>
<keyword evidence="3" id="KW-0597">Phosphoprotein</keyword>
<keyword evidence="6" id="KW-0862">Zinc</keyword>
<reference evidence="12" key="1">
    <citation type="submission" date="2019-06" db="EMBL/GenBank/DDBJ databases">
        <authorList>
            <consortium name="Wellcome Sanger Institute Data Sharing"/>
        </authorList>
    </citation>
    <scope>NUCLEOTIDE SEQUENCE [LARGE SCALE GENOMIC DNA]</scope>
</reference>
<gene>
    <name evidence="12" type="primary">si:dkey-94l16.4</name>
</gene>
<dbReference type="FunFam" id="3.30.40.10:FF:000116">
    <property type="entry name" value="Transcription factor 20 (AR1)"/>
    <property type="match status" value="1"/>
</dbReference>
<dbReference type="Gene3D" id="3.30.40.10">
    <property type="entry name" value="Zinc/RING finger domain, C3HC4 (zinc finger)"/>
    <property type="match status" value="1"/>
</dbReference>
<evidence type="ECO:0000256" key="6">
    <source>
        <dbReference type="ARBA" id="ARBA00022833"/>
    </source>
</evidence>
<keyword evidence="13" id="KW-1185">Reference proteome</keyword>
<feature type="region of interest" description="Disordered" evidence="10">
    <location>
        <begin position="198"/>
        <end position="236"/>
    </location>
</feature>
<proteinExistence type="predicted"/>
<feature type="compositionally biased region" description="Basic and acidic residues" evidence="10">
    <location>
        <begin position="789"/>
        <end position="798"/>
    </location>
</feature>
<dbReference type="OrthoDB" id="10029243at2759"/>
<keyword evidence="9" id="KW-0539">Nucleus</keyword>
<dbReference type="InterPro" id="IPR034732">
    <property type="entry name" value="EPHD"/>
</dbReference>
<feature type="compositionally biased region" description="Polar residues" evidence="10">
    <location>
        <begin position="319"/>
        <end position="335"/>
    </location>
</feature>
<dbReference type="InterPro" id="IPR001965">
    <property type="entry name" value="Znf_PHD"/>
</dbReference>
<evidence type="ECO:0000256" key="3">
    <source>
        <dbReference type="ARBA" id="ARBA00022553"/>
    </source>
</evidence>
<dbReference type="Ensembl" id="ENSSORT00005030423.1">
    <property type="protein sequence ID" value="ENSSORP00005029590.1"/>
    <property type="gene ID" value="ENSSORG00005014118.1"/>
</dbReference>
<organism evidence="12 13">
    <name type="scientific">Sphaeramia orbicularis</name>
    <name type="common">orbiculate cardinalfish</name>
    <dbReference type="NCBI Taxonomy" id="375764"/>
    <lineage>
        <taxon>Eukaryota</taxon>
        <taxon>Metazoa</taxon>
        <taxon>Chordata</taxon>
        <taxon>Craniata</taxon>
        <taxon>Vertebrata</taxon>
        <taxon>Euteleostomi</taxon>
        <taxon>Actinopterygii</taxon>
        <taxon>Neopterygii</taxon>
        <taxon>Teleostei</taxon>
        <taxon>Neoteleostei</taxon>
        <taxon>Acanthomorphata</taxon>
        <taxon>Gobiaria</taxon>
        <taxon>Kurtiformes</taxon>
        <taxon>Apogonoidei</taxon>
        <taxon>Apogonidae</taxon>
        <taxon>Apogoninae</taxon>
        <taxon>Sphaeramia</taxon>
    </lineage>
</organism>
<reference evidence="12" key="2">
    <citation type="submission" date="2025-08" db="UniProtKB">
        <authorList>
            <consortium name="Ensembl"/>
        </authorList>
    </citation>
    <scope>IDENTIFICATION</scope>
</reference>
<dbReference type="GO" id="GO:0006357">
    <property type="term" value="P:regulation of transcription by RNA polymerase II"/>
    <property type="evidence" value="ECO:0007669"/>
    <property type="project" value="TreeGrafter"/>
</dbReference>
<feature type="region of interest" description="Disordered" evidence="10">
    <location>
        <begin position="417"/>
        <end position="614"/>
    </location>
</feature>
<feature type="compositionally biased region" description="Polar residues" evidence="10">
    <location>
        <begin position="487"/>
        <end position="498"/>
    </location>
</feature>
<dbReference type="InterPro" id="IPR052440">
    <property type="entry name" value="Trans_Reg/Chrom_Remod"/>
</dbReference>
<dbReference type="PROSITE" id="PS51805">
    <property type="entry name" value="EPHD"/>
    <property type="match status" value="1"/>
</dbReference>
<dbReference type="InParanoid" id="A0A673AIP3"/>
<protein>
    <submittedName>
        <fullName evidence="12">Retinoic acid-induced protein 1-like</fullName>
    </submittedName>
</protein>
<feature type="domain" description="PHD-type" evidence="11">
    <location>
        <begin position="811"/>
        <end position="917"/>
    </location>
</feature>
<keyword evidence="2" id="KW-1017">Isopeptide bond</keyword>